<gene>
    <name evidence="1" type="ORF">BC748_0576</name>
</gene>
<reference evidence="1 2" key="1">
    <citation type="submission" date="2019-03" db="EMBL/GenBank/DDBJ databases">
        <title>Genomic Encyclopedia of Archaeal and Bacterial Type Strains, Phase II (KMG-II): from individual species to whole genera.</title>
        <authorList>
            <person name="Goeker M."/>
        </authorList>
    </citation>
    <scope>NUCLEOTIDE SEQUENCE [LARGE SCALE GENOMIC DNA]</scope>
    <source>
        <strain evidence="1 2">DSM 25687</strain>
    </source>
</reference>
<evidence type="ECO:0000313" key="1">
    <source>
        <dbReference type="EMBL" id="TDP60971.1"/>
    </source>
</evidence>
<dbReference type="EMBL" id="SNXR01000011">
    <property type="protein sequence ID" value="TDP60971.1"/>
    <property type="molecule type" value="Genomic_DNA"/>
</dbReference>
<name>A0A4R6QEP2_9FLAO</name>
<comment type="caution">
    <text evidence="1">The sequence shown here is derived from an EMBL/GenBank/DDBJ whole genome shotgun (WGS) entry which is preliminary data.</text>
</comment>
<dbReference type="AlphaFoldDB" id="A0A4R6QEP2"/>
<dbReference type="PROSITE" id="PS51257">
    <property type="entry name" value="PROKAR_LIPOPROTEIN"/>
    <property type="match status" value="1"/>
</dbReference>
<protein>
    <recommendedName>
        <fullName evidence="3">Lipoprotein</fullName>
    </recommendedName>
</protein>
<sequence>MCKTLQQSNWVSMKKIVVALLLISSFSCGKKEIQLPQLGETVVADVKDHSPIYMFFETNGNDTLIDVNRSNSISSTNWLFNIDKRLPLKLVIPEIQKLQAKKAKSSHKKEGSENYFTYMDKEKKTLAFLPLIDVEYVFDKAILGLNTLYFKTDEKIFFNNQQLSEQELEQYLNNLKVERESEIFIGYDKNLSFENYLKYRLKTKKIVITKLSLTINYTKEFIY</sequence>
<evidence type="ECO:0000313" key="2">
    <source>
        <dbReference type="Proteomes" id="UP000295260"/>
    </source>
</evidence>
<proteinExistence type="predicted"/>
<accession>A0A4R6QEP2</accession>
<evidence type="ECO:0008006" key="3">
    <source>
        <dbReference type="Google" id="ProtNLM"/>
    </source>
</evidence>
<keyword evidence="2" id="KW-1185">Reference proteome</keyword>
<organism evidence="1 2">
    <name type="scientific">Flavobacterium dankookense</name>
    <dbReference type="NCBI Taxonomy" id="706186"/>
    <lineage>
        <taxon>Bacteria</taxon>
        <taxon>Pseudomonadati</taxon>
        <taxon>Bacteroidota</taxon>
        <taxon>Flavobacteriia</taxon>
        <taxon>Flavobacteriales</taxon>
        <taxon>Flavobacteriaceae</taxon>
        <taxon>Flavobacterium</taxon>
    </lineage>
</organism>
<dbReference type="Proteomes" id="UP000295260">
    <property type="component" value="Unassembled WGS sequence"/>
</dbReference>